<evidence type="ECO:0000256" key="5">
    <source>
        <dbReference type="ARBA" id="ARBA00024042"/>
    </source>
</evidence>
<evidence type="ECO:0000256" key="7">
    <source>
        <dbReference type="PIRSR" id="PIRSR000138-2"/>
    </source>
</evidence>
<feature type="binding site" evidence="7">
    <location>
        <position position="239"/>
    </location>
    <ligand>
        <name>glyoxylate</name>
        <dbReference type="ChEBI" id="CHEBI:36655"/>
    </ligand>
</feature>
<comment type="caution">
    <text evidence="9">The sequence shown here is derived from an EMBL/GenBank/DDBJ whole genome shotgun (WGS) entry which is preliminary data.</text>
</comment>
<evidence type="ECO:0000256" key="3">
    <source>
        <dbReference type="ARBA" id="ARBA00022643"/>
    </source>
</evidence>
<dbReference type="EMBL" id="DXAN01000015">
    <property type="protein sequence ID" value="HJA08510.1"/>
    <property type="molecule type" value="Genomic_DNA"/>
</dbReference>
<dbReference type="Gene3D" id="3.20.20.70">
    <property type="entry name" value="Aldolase class I"/>
    <property type="match status" value="1"/>
</dbReference>
<dbReference type="PIRSF" id="PIRSF000138">
    <property type="entry name" value="Al-hdrx_acd_dh"/>
    <property type="match status" value="1"/>
</dbReference>
<dbReference type="PROSITE" id="PS51349">
    <property type="entry name" value="FMN_HYDROXY_ACID_DH_2"/>
    <property type="match status" value="1"/>
</dbReference>
<dbReference type="AlphaFoldDB" id="A0A9D2HEV3"/>
<keyword evidence="4" id="KW-0560">Oxidoreductase</keyword>
<feature type="domain" description="FMN hydroxy acid dehydrogenase" evidence="8">
    <location>
        <begin position="36"/>
        <end position="344"/>
    </location>
</feature>
<evidence type="ECO:0000256" key="2">
    <source>
        <dbReference type="ARBA" id="ARBA00022630"/>
    </source>
</evidence>
<dbReference type="PANTHER" id="PTHR10578:SF107">
    <property type="entry name" value="2-HYDROXYACID OXIDASE 1"/>
    <property type="match status" value="1"/>
</dbReference>
<dbReference type="InterPro" id="IPR013785">
    <property type="entry name" value="Aldolase_TIM"/>
</dbReference>
<dbReference type="InterPro" id="IPR012133">
    <property type="entry name" value="Alpha-hydoxy_acid_DH_FMN"/>
</dbReference>
<gene>
    <name evidence="9" type="ORF">H9962_04905</name>
</gene>
<name>A0A9D2HEV3_9BACT</name>
<feature type="binding site" evidence="7">
    <location>
        <begin position="293"/>
        <end position="294"/>
    </location>
    <ligand>
        <name>FMN</name>
        <dbReference type="ChEBI" id="CHEBI:58210"/>
    </ligand>
</feature>
<comment type="similarity">
    <text evidence="5">Belongs to the FMN-dependent alpha-hydroxy acid dehydrogenase family.</text>
</comment>
<evidence type="ECO:0000256" key="4">
    <source>
        <dbReference type="ARBA" id="ARBA00023002"/>
    </source>
</evidence>
<dbReference type="InterPro" id="IPR037396">
    <property type="entry name" value="FMN_HAD"/>
</dbReference>
<dbReference type="CDD" id="cd02809">
    <property type="entry name" value="alpha_hydroxyacid_oxid_FMN"/>
    <property type="match status" value="1"/>
</dbReference>
<proteinExistence type="inferred from homology"/>
<evidence type="ECO:0000313" key="10">
    <source>
        <dbReference type="Proteomes" id="UP000824225"/>
    </source>
</evidence>
<keyword evidence="3 7" id="KW-0288">FMN</keyword>
<evidence type="ECO:0000256" key="6">
    <source>
        <dbReference type="PIRSR" id="PIRSR000138-1"/>
    </source>
</evidence>
<feature type="active site" description="Proton acceptor" evidence="6">
    <location>
        <position position="239"/>
    </location>
</feature>
<comment type="cofactor">
    <cofactor evidence="1">
        <name>FMN</name>
        <dbReference type="ChEBI" id="CHEBI:58210"/>
    </cofactor>
</comment>
<accession>A0A9D2HEV3</accession>
<reference evidence="9" key="2">
    <citation type="submission" date="2021-04" db="EMBL/GenBank/DDBJ databases">
        <authorList>
            <person name="Gilroy R."/>
        </authorList>
    </citation>
    <scope>NUCLEOTIDE SEQUENCE</scope>
    <source>
        <strain evidence="9">CHK186-16707</strain>
    </source>
</reference>
<dbReference type="Pfam" id="PF01070">
    <property type="entry name" value="FMN_dh"/>
    <property type="match status" value="2"/>
</dbReference>
<organism evidence="9 10">
    <name type="scientific">Candidatus Mailhella merdigallinarum</name>
    <dbReference type="NCBI Taxonomy" id="2838658"/>
    <lineage>
        <taxon>Bacteria</taxon>
        <taxon>Pseudomonadati</taxon>
        <taxon>Thermodesulfobacteriota</taxon>
        <taxon>Desulfovibrionia</taxon>
        <taxon>Desulfovibrionales</taxon>
        <taxon>Desulfovibrionaceae</taxon>
        <taxon>Mailhella</taxon>
    </lineage>
</organism>
<feature type="binding site" evidence="7">
    <location>
        <position position="242"/>
    </location>
    <ligand>
        <name>glyoxylate</name>
        <dbReference type="ChEBI" id="CHEBI:36655"/>
    </ligand>
</feature>
<feature type="binding site" evidence="7">
    <location>
        <begin position="270"/>
        <end position="274"/>
    </location>
    <ligand>
        <name>FMN</name>
        <dbReference type="ChEBI" id="CHEBI:58210"/>
    </ligand>
</feature>
<keyword evidence="2 7" id="KW-0285">Flavoprotein</keyword>
<evidence type="ECO:0000313" key="9">
    <source>
        <dbReference type="EMBL" id="HJA08510.1"/>
    </source>
</evidence>
<dbReference type="InterPro" id="IPR000262">
    <property type="entry name" value="FMN-dep_DH"/>
</dbReference>
<dbReference type="GO" id="GO:0016491">
    <property type="term" value="F:oxidoreductase activity"/>
    <property type="evidence" value="ECO:0007669"/>
    <property type="project" value="UniProtKB-KW"/>
</dbReference>
<dbReference type="SUPFAM" id="SSF51395">
    <property type="entry name" value="FMN-linked oxidoreductases"/>
    <property type="match status" value="1"/>
</dbReference>
<sequence length="345" mass="35118">MDASIREKARERMKGYCRVCPQCDGRACAGEVPGMGGLGTGAAFRANVEALCRVRFAMRCLHGVVTPRTETELLGLKLALPVLAAPIGGVSFNMGGDGVTEEQYAEAVIEGSRAAGIAGCGGDGVGDFIHEAAFAAIHKAGGWGIPFVKPWDGDELNVKLDKALATGCAVVGMDVDAAGLVTLRKQGRPVSPKTPAELAAVAERVHRGGAKFLIKGVMTVADAEVALDAGVDALVVSNHGGRVLDHTLGTAEALPRVAAFVRGRVPVLVDGGVRDGADVLKMLALGAAAVLIGRPFSIAAVGGLTEGVAAYVEDLKASLLSAMTLTACPDVASAGLRLLACGDDA</sequence>
<protein>
    <submittedName>
        <fullName evidence="9">Alpha-hydroxy-acid oxidizing protein</fullName>
    </submittedName>
</protein>
<dbReference type="Proteomes" id="UP000824225">
    <property type="component" value="Unassembled WGS sequence"/>
</dbReference>
<dbReference type="GO" id="GO:0010181">
    <property type="term" value="F:FMN binding"/>
    <property type="evidence" value="ECO:0007669"/>
    <property type="project" value="InterPro"/>
</dbReference>
<reference evidence="9" key="1">
    <citation type="journal article" date="2021" name="PeerJ">
        <title>Extensive microbial diversity within the chicken gut microbiome revealed by metagenomics and culture.</title>
        <authorList>
            <person name="Gilroy R."/>
            <person name="Ravi A."/>
            <person name="Getino M."/>
            <person name="Pursley I."/>
            <person name="Horton D.L."/>
            <person name="Alikhan N.F."/>
            <person name="Baker D."/>
            <person name="Gharbi K."/>
            <person name="Hall N."/>
            <person name="Watson M."/>
            <person name="Adriaenssens E.M."/>
            <person name="Foster-Nyarko E."/>
            <person name="Jarju S."/>
            <person name="Secka A."/>
            <person name="Antonio M."/>
            <person name="Oren A."/>
            <person name="Chaudhuri R.R."/>
            <person name="La Ragione R."/>
            <person name="Hildebrand F."/>
            <person name="Pallen M.J."/>
        </authorList>
    </citation>
    <scope>NUCLEOTIDE SEQUENCE</scope>
    <source>
        <strain evidence="9">CHK186-16707</strain>
    </source>
</reference>
<feature type="binding site" evidence="7">
    <location>
        <position position="215"/>
    </location>
    <ligand>
        <name>FMN</name>
        <dbReference type="ChEBI" id="CHEBI:58210"/>
    </ligand>
</feature>
<evidence type="ECO:0000259" key="8">
    <source>
        <dbReference type="PROSITE" id="PS51349"/>
    </source>
</evidence>
<feature type="binding site" evidence="7">
    <location>
        <position position="237"/>
    </location>
    <ligand>
        <name>FMN</name>
        <dbReference type="ChEBI" id="CHEBI:58210"/>
    </ligand>
</feature>
<dbReference type="PANTHER" id="PTHR10578">
    <property type="entry name" value="S -2-HYDROXY-ACID OXIDASE-RELATED"/>
    <property type="match status" value="1"/>
</dbReference>
<evidence type="ECO:0000256" key="1">
    <source>
        <dbReference type="ARBA" id="ARBA00001917"/>
    </source>
</evidence>